<dbReference type="Gene3D" id="2.30.30.30">
    <property type="match status" value="1"/>
</dbReference>
<dbReference type="GO" id="GO:0005840">
    <property type="term" value="C:ribosome"/>
    <property type="evidence" value="ECO:0007669"/>
    <property type="project" value="UniProtKB-KW"/>
</dbReference>
<dbReference type="HAMAP" id="MF_01326_B">
    <property type="entry name" value="Ribosomal_uL24_B"/>
    <property type="match status" value="1"/>
</dbReference>
<dbReference type="InterPro" id="IPR005824">
    <property type="entry name" value="KOW"/>
</dbReference>
<evidence type="ECO:0000256" key="2">
    <source>
        <dbReference type="ARBA" id="ARBA00022730"/>
    </source>
</evidence>
<dbReference type="InterPro" id="IPR005825">
    <property type="entry name" value="Ribosomal_uL24_CS"/>
</dbReference>
<keyword evidence="2 8" id="KW-0699">rRNA-binding</keyword>
<dbReference type="InterPro" id="IPR014722">
    <property type="entry name" value="Rib_uL2_dom2"/>
</dbReference>
<evidence type="ECO:0000256" key="3">
    <source>
        <dbReference type="ARBA" id="ARBA00022884"/>
    </source>
</evidence>
<dbReference type="Pfam" id="PF00467">
    <property type="entry name" value="KOW"/>
    <property type="match status" value="1"/>
</dbReference>
<dbReference type="GO" id="GO:0019843">
    <property type="term" value="F:rRNA binding"/>
    <property type="evidence" value="ECO:0007669"/>
    <property type="project" value="UniProtKB-UniRule"/>
</dbReference>
<evidence type="ECO:0000256" key="5">
    <source>
        <dbReference type="ARBA" id="ARBA00023274"/>
    </source>
</evidence>
<dbReference type="Pfam" id="PF17136">
    <property type="entry name" value="ribosomal_L24"/>
    <property type="match status" value="1"/>
</dbReference>
<dbReference type="SUPFAM" id="SSF50104">
    <property type="entry name" value="Translation proteins SH3-like domain"/>
    <property type="match status" value="1"/>
</dbReference>
<dbReference type="NCBIfam" id="TIGR01079">
    <property type="entry name" value="rplX_bact"/>
    <property type="match status" value="1"/>
</dbReference>
<dbReference type="PROSITE" id="PS01108">
    <property type="entry name" value="RIBOSOMAL_L24"/>
    <property type="match status" value="1"/>
</dbReference>
<dbReference type="InterPro" id="IPR003256">
    <property type="entry name" value="Ribosomal_uL24"/>
</dbReference>
<keyword evidence="5 8" id="KW-0687">Ribonucleoprotein</keyword>
<organism evidence="11">
    <name type="scientific">Magnetococcus massalia (strain MO-1)</name>
    <dbReference type="NCBI Taxonomy" id="451514"/>
    <lineage>
        <taxon>Bacteria</taxon>
        <taxon>Pseudomonadati</taxon>
        <taxon>Pseudomonadota</taxon>
        <taxon>Magnetococcia</taxon>
        <taxon>Magnetococcales</taxon>
        <taxon>Magnetococcaceae</taxon>
        <taxon>Magnetococcus</taxon>
    </lineage>
</organism>
<accession>A0A1S7LKL2</accession>
<proteinExistence type="inferred from homology"/>
<evidence type="ECO:0000256" key="6">
    <source>
        <dbReference type="ARBA" id="ARBA00035206"/>
    </source>
</evidence>
<evidence type="ECO:0000256" key="7">
    <source>
        <dbReference type="ARBA" id="ARBA00058688"/>
    </source>
</evidence>
<dbReference type="InterPro" id="IPR041988">
    <property type="entry name" value="Ribosomal_uL24_KOW"/>
</dbReference>
<feature type="domain" description="KOW" evidence="10">
    <location>
        <begin position="9"/>
        <end position="36"/>
    </location>
</feature>
<evidence type="ECO:0000256" key="8">
    <source>
        <dbReference type="HAMAP-Rule" id="MF_01326"/>
    </source>
</evidence>
<protein>
    <recommendedName>
        <fullName evidence="6 8">Large ribosomal subunit protein uL24</fullName>
    </recommendedName>
</protein>
<keyword evidence="3 8" id="KW-0694">RNA-binding</keyword>
<gene>
    <name evidence="8 11" type="primary">rplX</name>
    <name evidence="11" type="ORF">MAGMO_2512</name>
</gene>
<dbReference type="EMBL" id="LO017727">
    <property type="protein sequence ID" value="CRH06669.1"/>
    <property type="molecule type" value="Genomic_DNA"/>
</dbReference>
<dbReference type="GO" id="GO:0003735">
    <property type="term" value="F:structural constituent of ribosome"/>
    <property type="evidence" value="ECO:0007669"/>
    <property type="project" value="InterPro"/>
</dbReference>
<name>A0A1S7LKL2_MAGMO</name>
<comment type="function">
    <text evidence="8">One of two assembly initiator proteins, it binds directly to the 5'-end of the 23S rRNA, where it nucleates assembly of the 50S subunit.</text>
</comment>
<dbReference type="InterPro" id="IPR008991">
    <property type="entry name" value="Translation_prot_SH3-like_sf"/>
</dbReference>
<dbReference type="InterPro" id="IPR057264">
    <property type="entry name" value="Ribosomal_uL24_C"/>
</dbReference>
<dbReference type="GO" id="GO:1990904">
    <property type="term" value="C:ribonucleoprotein complex"/>
    <property type="evidence" value="ECO:0007669"/>
    <property type="project" value="UniProtKB-KW"/>
</dbReference>
<keyword evidence="4 8" id="KW-0689">Ribosomal protein</keyword>
<dbReference type="FunFam" id="2.30.30.30:FF:000004">
    <property type="entry name" value="50S ribosomal protein L24"/>
    <property type="match status" value="1"/>
</dbReference>
<evidence type="ECO:0000313" key="11">
    <source>
        <dbReference type="EMBL" id="CRH06669.1"/>
    </source>
</evidence>
<dbReference type="CDD" id="cd06089">
    <property type="entry name" value="KOW_RPL26"/>
    <property type="match status" value="1"/>
</dbReference>
<dbReference type="AlphaFoldDB" id="A0A1S7LKL2"/>
<comment type="similarity">
    <text evidence="1 8 9">Belongs to the universal ribosomal protein uL24 family.</text>
</comment>
<sequence>MATEEFQTDLKKGDRVVVVSGKDKGKQGDILQIIPKKSAVLVEKVNMVKRHTKPQQDQEGGIVEKEAPIHISNVMVLDPSTGKGTRIKKKVLEDGRKVRVAAGSGEVLDK</sequence>
<evidence type="ECO:0000259" key="10">
    <source>
        <dbReference type="SMART" id="SM00739"/>
    </source>
</evidence>
<comment type="subunit">
    <text evidence="8">Part of the 50S ribosomal subunit.</text>
</comment>
<evidence type="ECO:0000256" key="4">
    <source>
        <dbReference type="ARBA" id="ARBA00022980"/>
    </source>
</evidence>
<dbReference type="SMART" id="SM00739">
    <property type="entry name" value="KOW"/>
    <property type="match status" value="1"/>
</dbReference>
<comment type="function">
    <text evidence="7 8">One of the proteins that surrounds the polypeptide exit tunnel on the outside of the subunit.</text>
</comment>
<reference evidence="11" key="1">
    <citation type="submission" date="2015-04" db="EMBL/GenBank/DDBJ databases">
        <authorList>
            <person name="Syromyatnikov M.Y."/>
            <person name="Popov V.N."/>
        </authorList>
    </citation>
    <scope>NUCLEOTIDE SEQUENCE</scope>
    <source>
        <strain evidence="11">MO-1</strain>
    </source>
</reference>
<evidence type="ECO:0000256" key="1">
    <source>
        <dbReference type="ARBA" id="ARBA00010618"/>
    </source>
</evidence>
<evidence type="ECO:0000256" key="9">
    <source>
        <dbReference type="RuleBase" id="RU003477"/>
    </source>
</evidence>
<dbReference type="GO" id="GO:0006412">
    <property type="term" value="P:translation"/>
    <property type="evidence" value="ECO:0007669"/>
    <property type="project" value="UniProtKB-UniRule"/>
</dbReference>
<dbReference type="PANTHER" id="PTHR12903">
    <property type="entry name" value="MITOCHONDRIAL RIBOSOMAL PROTEIN L24"/>
    <property type="match status" value="1"/>
</dbReference>